<dbReference type="RefSeq" id="WP_132030721.1">
    <property type="nucleotide sequence ID" value="NZ_SMAI01000003.1"/>
</dbReference>
<dbReference type="SUPFAM" id="SSF47616">
    <property type="entry name" value="GST C-terminal domain-like"/>
    <property type="match status" value="1"/>
</dbReference>
<evidence type="ECO:0000313" key="3">
    <source>
        <dbReference type="Proteomes" id="UP000294664"/>
    </source>
</evidence>
<name>A0A4R3LZU0_9HYPH</name>
<organism evidence="2 3">
    <name type="scientific">Aquabacter spiritensis</name>
    <dbReference type="NCBI Taxonomy" id="933073"/>
    <lineage>
        <taxon>Bacteria</taxon>
        <taxon>Pseudomonadati</taxon>
        <taxon>Pseudomonadota</taxon>
        <taxon>Alphaproteobacteria</taxon>
        <taxon>Hyphomicrobiales</taxon>
        <taxon>Xanthobacteraceae</taxon>
        <taxon>Aquabacter</taxon>
    </lineage>
</organism>
<keyword evidence="3" id="KW-1185">Reference proteome</keyword>
<dbReference type="InterPro" id="IPR050983">
    <property type="entry name" value="GST_Omega/HSP26"/>
</dbReference>
<dbReference type="PANTHER" id="PTHR43968:SF6">
    <property type="entry name" value="GLUTATHIONE S-TRANSFERASE OMEGA"/>
    <property type="match status" value="1"/>
</dbReference>
<evidence type="ECO:0000313" key="2">
    <source>
        <dbReference type="EMBL" id="TCT06212.1"/>
    </source>
</evidence>
<proteinExistence type="predicted"/>
<dbReference type="PROSITE" id="PS50404">
    <property type="entry name" value="GST_NTER"/>
    <property type="match status" value="1"/>
</dbReference>
<dbReference type="Gene3D" id="3.40.30.10">
    <property type="entry name" value="Glutaredoxin"/>
    <property type="match status" value="1"/>
</dbReference>
<keyword evidence="2" id="KW-0808">Transferase</keyword>
<sequence length="204" mass="22055">MKLYGSLTSPFVRKVRAVAIARAVPVDFVVEDPWQMSPRLIAMNPAGKVPVLELDDGTSLVESLLIAEYLDSLGAPEGALIPAAGPARWEALRAHARAHALIEAVVARLLELRRPDAFQMPDRVAREEARVAALLDAMEQTVPDAPLAPDAPVGFGDLMLAVALRYTAFRYPHDWAPAHPRLAARLAALAERPAIRETEPPGAP</sequence>
<dbReference type="AlphaFoldDB" id="A0A4R3LZU0"/>
<dbReference type="EMBL" id="SMAI01000003">
    <property type="protein sequence ID" value="TCT06212.1"/>
    <property type="molecule type" value="Genomic_DNA"/>
</dbReference>
<dbReference type="InterPro" id="IPR036282">
    <property type="entry name" value="Glutathione-S-Trfase_C_sf"/>
</dbReference>
<dbReference type="OrthoDB" id="9795329at2"/>
<dbReference type="Gene3D" id="1.20.1050.10">
    <property type="match status" value="1"/>
</dbReference>
<dbReference type="GO" id="GO:0005737">
    <property type="term" value="C:cytoplasm"/>
    <property type="evidence" value="ECO:0007669"/>
    <property type="project" value="TreeGrafter"/>
</dbReference>
<dbReference type="PANTHER" id="PTHR43968">
    <property type="match status" value="1"/>
</dbReference>
<gene>
    <name evidence="2" type="ORF">EDC64_103316</name>
</gene>
<feature type="domain" description="GST N-terminal" evidence="1">
    <location>
        <begin position="1"/>
        <end position="78"/>
    </location>
</feature>
<dbReference type="Proteomes" id="UP000294664">
    <property type="component" value="Unassembled WGS sequence"/>
</dbReference>
<dbReference type="SUPFAM" id="SSF52833">
    <property type="entry name" value="Thioredoxin-like"/>
    <property type="match status" value="1"/>
</dbReference>
<dbReference type="GO" id="GO:0016740">
    <property type="term" value="F:transferase activity"/>
    <property type="evidence" value="ECO:0007669"/>
    <property type="project" value="UniProtKB-KW"/>
</dbReference>
<protein>
    <submittedName>
        <fullName evidence="2">Glutathione S-transferase</fullName>
    </submittedName>
</protein>
<reference evidence="2 3" key="1">
    <citation type="submission" date="2019-03" db="EMBL/GenBank/DDBJ databases">
        <title>Genomic Encyclopedia of Type Strains, Phase IV (KMG-IV): sequencing the most valuable type-strain genomes for metagenomic binning, comparative biology and taxonomic classification.</title>
        <authorList>
            <person name="Goeker M."/>
        </authorList>
    </citation>
    <scope>NUCLEOTIDE SEQUENCE [LARGE SCALE GENOMIC DNA]</scope>
    <source>
        <strain evidence="2 3">DSM 9035</strain>
    </source>
</reference>
<comment type="caution">
    <text evidence="2">The sequence shown here is derived from an EMBL/GenBank/DDBJ whole genome shotgun (WGS) entry which is preliminary data.</text>
</comment>
<dbReference type="Pfam" id="PF13410">
    <property type="entry name" value="GST_C_2"/>
    <property type="match status" value="1"/>
</dbReference>
<dbReference type="InterPro" id="IPR004045">
    <property type="entry name" value="Glutathione_S-Trfase_N"/>
</dbReference>
<accession>A0A4R3LZU0</accession>
<dbReference type="Pfam" id="PF13417">
    <property type="entry name" value="GST_N_3"/>
    <property type="match status" value="1"/>
</dbReference>
<dbReference type="InterPro" id="IPR036249">
    <property type="entry name" value="Thioredoxin-like_sf"/>
</dbReference>
<evidence type="ECO:0000259" key="1">
    <source>
        <dbReference type="PROSITE" id="PS50404"/>
    </source>
</evidence>